<dbReference type="RefSeq" id="WP_093312812.1">
    <property type="nucleotide sequence ID" value="NZ_FNPV01000004.1"/>
</dbReference>
<dbReference type="PANTHER" id="PTHR34295:SF1">
    <property type="entry name" value="BIOTIN TRANSPORTER BIOY"/>
    <property type="match status" value="1"/>
</dbReference>
<evidence type="ECO:0000256" key="1">
    <source>
        <dbReference type="ARBA" id="ARBA00010692"/>
    </source>
</evidence>
<dbReference type="EMBL" id="FNPV01000004">
    <property type="protein sequence ID" value="SDY79178.1"/>
    <property type="molecule type" value="Genomic_DNA"/>
</dbReference>
<dbReference type="Gene3D" id="1.10.1760.20">
    <property type="match status" value="1"/>
</dbReference>
<keyword evidence="3" id="KW-1133">Transmembrane helix</keyword>
<feature type="transmembrane region" description="Helical" evidence="3">
    <location>
        <begin position="147"/>
        <end position="173"/>
    </location>
</feature>
<dbReference type="PIRSF" id="PIRSF016661">
    <property type="entry name" value="BioY"/>
    <property type="match status" value="1"/>
</dbReference>
<comment type="subcellular location">
    <subcellularLocation>
        <location evidence="2">Cell membrane</location>
        <topology evidence="2">Multi-pass membrane protein</topology>
    </subcellularLocation>
</comment>
<sequence>MKPKISIHDCTRISLLAALIAVSSYIIIPLPFSPVPVTGQTLAIMLCALLLTPGQSTLTLSIYLLLGIIGLPVFAGGSSGIGVILGPTGGFLIGFLPMAYFISFFKGSSPNMLRYFLVSGFSSLILLNLIGVPWLAYSAGISFSQAIALGFLPFLPGGILKLFLAVLLAWKLIPQLSFITSNR</sequence>
<keyword evidence="2" id="KW-0813">Transport</keyword>
<dbReference type="STRING" id="159292.SAMN05192546_104247"/>
<name>A0A1H3MRY7_9FIRM</name>
<feature type="transmembrane region" description="Helical" evidence="3">
    <location>
        <begin position="34"/>
        <end position="51"/>
    </location>
</feature>
<organism evidence="4 5">
    <name type="scientific">Tindallia californiensis</name>
    <dbReference type="NCBI Taxonomy" id="159292"/>
    <lineage>
        <taxon>Bacteria</taxon>
        <taxon>Bacillati</taxon>
        <taxon>Bacillota</taxon>
        <taxon>Clostridia</taxon>
        <taxon>Peptostreptococcales</taxon>
        <taxon>Tindalliaceae</taxon>
        <taxon>Tindallia</taxon>
    </lineage>
</organism>
<keyword evidence="5" id="KW-1185">Reference proteome</keyword>
<keyword evidence="2 3" id="KW-0472">Membrane</keyword>
<dbReference type="PANTHER" id="PTHR34295">
    <property type="entry name" value="BIOTIN TRANSPORTER BIOY"/>
    <property type="match status" value="1"/>
</dbReference>
<dbReference type="Pfam" id="PF02632">
    <property type="entry name" value="BioY"/>
    <property type="match status" value="1"/>
</dbReference>
<dbReference type="GO" id="GO:0005886">
    <property type="term" value="C:plasma membrane"/>
    <property type="evidence" value="ECO:0007669"/>
    <property type="project" value="UniProtKB-SubCell"/>
</dbReference>
<dbReference type="InterPro" id="IPR003784">
    <property type="entry name" value="BioY"/>
</dbReference>
<evidence type="ECO:0000256" key="2">
    <source>
        <dbReference type="PIRNR" id="PIRNR016661"/>
    </source>
</evidence>
<keyword evidence="2" id="KW-1003">Cell membrane</keyword>
<feature type="transmembrane region" description="Helical" evidence="3">
    <location>
        <begin position="58"/>
        <end position="75"/>
    </location>
</feature>
<comment type="similarity">
    <text evidence="1 2">Belongs to the BioY family.</text>
</comment>
<dbReference type="Proteomes" id="UP000199230">
    <property type="component" value="Unassembled WGS sequence"/>
</dbReference>
<dbReference type="AlphaFoldDB" id="A0A1H3MRY7"/>
<feature type="transmembrane region" description="Helical" evidence="3">
    <location>
        <begin position="115"/>
        <end position="135"/>
    </location>
</feature>
<feature type="transmembrane region" description="Helical" evidence="3">
    <location>
        <begin position="12"/>
        <end position="28"/>
    </location>
</feature>
<dbReference type="GO" id="GO:0015225">
    <property type="term" value="F:biotin transmembrane transporter activity"/>
    <property type="evidence" value="ECO:0007669"/>
    <property type="project" value="UniProtKB-UniRule"/>
</dbReference>
<feature type="transmembrane region" description="Helical" evidence="3">
    <location>
        <begin position="81"/>
        <end position="103"/>
    </location>
</feature>
<evidence type="ECO:0000313" key="4">
    <source>
        <dbReference type="EMBL" id="SDY79178.1"/>
    </source>
</evidence>
<reference evidence="4 5" key="1">
    <citation type="submission" date="2016-10" db="EMBL/GenBank/DDBJ databases">
        <authorList>
            <person name="de Groot N.N."/>
        </authorList>
    </citation>
    <scope>NUCLEOTIDE SEQUENCE [LARGE SCALE GENOMIC DNA]</scope>
    <source>
        <strain evidence="4 5">APO</strain>
    </source>
</reference>
<protein>
    <recommendedName>
        <fullName evidence="2">Biotin transporter</fullName>
    </recommendedName>
</protein>
<proteinExistence type="inferred from homology"/>
<keyword evidence="3" id="KW-0812">Transmembrane</keyword>
<gene>
    <name evidence="4" type="ORF">SAMN05192546_104247</name>
</gene>
<accession>A0A1H3MRY7</accession>
<evidence type="ECO:0000313" key="5">
    <source>
        <dbReference type="Proteomes" id="UP000199230"/>
    </source>
</evidence>
<evidence type="ECO:0000256" key="3">
    <source>
        <dbReference type="SAM" id="Phobius"/>
    </source>
</evidence>
<dbReference type="OrthoDB" id="9803495at2"/>